<dbReference type="AlphaFoldDB" id="A0A401TF01"/>
<evidence type="ECO:0000313" key="2">
    <source>
        <dbReference type="EMBL" id="GCC41196.1"/>
    </source>
</evidence>
<feature type="non-terminal residue" evidence="2">
    <location>
        <position position="223"/>
    </location>
</feature>
<accession>A0A401TF01</accession>
<reference evidence="2 3" key="1">
    <citation type="journal article" date="2018" name="Nat. Ecol. Evol.">
        <title>Shark genomes provide insights into elasmobranch evolution and the origin of vertebrates.</title>
        <authorList>
            <person name="Hara Y"/>
            <person name="Yamaguchi K"/>
            <person name="Onimaru K"/>
            <person name="Kadota M"/>
            <person name="Koyanagi M"/>
            <person name="Keeley SD"/>
            <person name="Tatsumi K"/>
            <person name="Tanaka K"/>
            <person name="Motone F"/>
            <person name="Kageyama Y"/>
            <person name="Nozu R"/>
            <person name="Adachi N"/>
            <person name="Nishimura O"/>
            <person name="Nakagawa R"/>
            <person name="Tanegashima C"/>
            <person name="Kiyatake I"/>
            <person name="Matsumoto R"/>
            <person name="Murakumo K"/>
            <person name="Nishida K"/>
            <person name="Terakita A"/>
            <person name="Kuratani S"/>
            <person name="Sato K"/>
            <person name="Hyodo S Kuraku.S."/>
        </authorList>
    </citation>
    <scope>NUCLEOTIDE SEQUENCE [LARGE SCALE GENOMIC DNA]</scope>
</reference>
<sequence length="223" mass="24139">MRNHRRGRDPGMRRRDHLVARLHLQRAHREVKRVGAVGAGDAVRNFRGRRELALEGVDIAAADEGVIADHAGDRGIDLALDGLVLQLQVGIRHSHRYSPIALLARQQPARRIAGIRTWCRDVLGHDRSGADDDVVGNPDRHDRGVGADRHPVADHGLAPQLLASARRSAGGEGVVDEHHAVPDEAVLADGDELADEGVRLHAGARPDRHALLDFGEGPDEAVV</sequence>
<proteinExistence type="predicted"/>
<organism evidence="2 3">
    <name type="scientific">Chiloscyllium punctatum</name>
    <name type="common">Brownbanded bambooshark</name>
    <name type="synonym">Hemiscyllium punctatum</name>
    <dbReference type="NCBI Taxonomy" id="137246"/>
    <lineage>
        <taxon>Eukaryota</taxon>
        <taxon>Metazoa</taxon>
        <taxon>Chordata</taxon>
        <taxon>Craniata</taxon>
        <taxon>Vertebrata</taxon>
        <taxon>Chondrichthyes</taxon>
        <taxon>Elasmobranchii</taxon>
        <taxon>Galeomorphii</taxon>
        <taxon>Galeoidea</taxon>
        <taxon>Orectolobiformes</taxon>
        <taxon>Hemiscylliidae</taxon>
        <taxon>Chiloscyllium</taxon>
    </lineage>
</organism>
<keyword evidence="3" id="KW-1185">Reference proteome</keyword>
<name>A0A401TF01_CHIPU</name>
<dbReference type="EMBL" id="BEZZ01055453">
    <property type="protein sequence ID" value="GCC41196.1"/>
    <property type="molecule type" value="Genomic_DNA"/>
</dbReference>
<dbReference type="Proteomes" id="UP000287033">
    <property type="component" value="Unassembled WGS sequence"/>
</dbReference>
<feature type="compositionally biased region" description="Basic and acidic residues" evidence="1">
    <location>
        <begin position="138"/>
        <end position="152"/>
    </location>
</feature>
<evidence type="ECO:0000256" key="1">
    <source>
        <dbReference type="SAM" id="MobiDB-lite"/>
    </source>
</evidence>
<protein>
    <submittedName>
        <fullName evidence="2">Uncharacterized protein</fullName>
    </submittedName>
</protein>
<feature type="region of interest" description="Disordered" evidence="1">
    <location>
        <begin position="127"/>
        <end position="152"/>
    </location>
</feature>
<gene>
    <name evidence="2" type="ORF">chiPu_0025266</name>
</gene>
<evidence type="ECO:0000313" key="3">
    <source>
        <dbReference type="Proteomes" id="UP000287033"/>
    </source>
</evidence>
<comment type="caution">
    <text evidence="2">The sequence shown here is derived from an EMBL/GenBank/DDBJ whole genome shotgun (WGS) entry which is preliminary data.</text>
</comment>